<evidence type="ECO:0000256" key="2">
    <source>
        <dbReference type="ARBA" id="ARBA00004271"/>
    </source>
</evidence>
<dbReference type="Pfam" id="PF02140">
    <property type="entry name" value="SUEL_Lectin"/>
    <property type="match status" value="1"/>
</dbReference>
<evidence type="ECO:0000256" key="5">
    <source>
        <dbReference type="ARBA" id="ARBA00022523"/>
    </source>
</evidence>
<keyword evidence="6" id="KW-0964">Secreted</keyword>
<evidence type="ECO:0000256" key="6">
    <source>
        <dbReference type="ARBA" id="ARBA00022525"/>
    </source>
</evidence>
<dbReference type="GO" id="GO:0030246">
    <property type="term" value="F:carbohydrate binding"/>
    <property type="evidence" value="ECO:0007669"/>
    <property type="project" value="InterPro"/>
</dbReference>
<dbReference type="PROSITE" id="PS01182">
    <property type="entry name" value="GLYCOSYL_HYDROL_F35"/>
    <property type="match status" value="1"/>
</dbReference>
<dbReference type="FunFam" id="3.20.20.80:FF:000098">
    <property type="entry name" value="Beta-galactosidase"/>
    <property type="match status" value="1"/>
</dbReference>
<dbReference type="FunFam" id="2.60.120.260:FF:000142">
    <property type="entry name" value="Beta-galactosidase"/>
    <property type="match status" value="1"/>
</dbReference>
<dbReference type="GO" id="GO:0005975">
    <property type="term" value="P:carbohydrate metabolic process"/>
    <property type="evidence" value="ECO:0007669"/>
    <property type="project" value="InterPro"/>
</dbReference>
<protein>
    <recommendedName>
        <fullName evidence="4 11">Beta-galactosidase</fullName>
        <ecNumber evidence="4 11">3.2.1.23</ecNumber>
    </recommendedName>
</protein>
<dbReference type="GO" id="GO:0048046">
    <property type="term" value="C:apoplast"/>
    <property type="evidence" value="ECO:0007669"/>
    <property type="project" value="UniProtKB-SubCell"/>
</dbReference>
<dbReference type="EC" id="3.2.1.23" evidence="4 11"/>
<feature type="domain" description="SUEL-type lectin" evidence="14">
    <location>
        <begin position="740"/>
        <end position="826"/>
    </location>
</feature>
<dbReference type="InterPro" id="IPR000922">
    <property type="entry name" value="Lectin_gal-bd_dom"/>
</dbReference>
<dbReference type="Proteomes" id="UP001314170">
    <property type="component" value="Unassembled WGS sequence"/>
</dbReference>
<evidence type="ECO:0000256" key="4">
    <source>
        <dbReference type="ARBA" id="ARBA00012756"/>
    </source>
</evidence>
<keyword evidence="9" id="KW-0325">Glycoprotein</keyword>
<feature type="signal peptide" evidence="13">
    <location>
        <begin position="1"/>
        <end position="29"/>
    </location>
</feature>
<dbReference type="Pfam" id="PF21467">
    <property type="entry name" value="BetaGal_gal-bd"/>
    <property type="match status" value="1"/>
</dbReference>
<dbReference type="InterPro" id="IPR001944">
    <property type="entry name" value="Glycoside_Hdrlase_35"/>
</dbReference>
<dbReference type="FunFam" id="2.60.120.740:FF:000002">
    <property type="entry name" value="Beta-galactosidase"/>
    <property type="match status" value="1"/>
</dbReference>
<dbReference type="PANTHER" id="PTHR23421">
    <property type="entry name" value="BETA-GALACTOSIDASE RELATED"/>
    <property type="match status" value="1"/>
</dbReference>
<sequence length="826" mass="92790">MIGRVGHIEMISWLLWWCLLLSSAIVFLADHGGSSVTYDSRSLLINGKHKILFSGSIHYPRSTPQMWPSLISKARAGGLDAIDTYVFWNLHEPQQGQYDFSGRKDLVRFIKEVQDQGLYVCLRIGPFIESEWTYGGLPFWLHDVPGIVFRSDNKPFKYHMLRYAKKIVKMLKAEKLYASQGGPIILSQIENEYKNVEAAFREKGPPYVRWAAKMAVGLHTGVPWVMCKQDDAPDPVINACNGLRCGETFAGPNSPNKPAIWTENWTSVYQAYGKKTRLRSAEDIAFHVALFIAKGGSFVNYYMYHGGTNFGRTAAEYVPTSYYDQAPLDEYGLLRQPKYGHLKELHAAVKLCRKPLLSGKWTNFSLGHLQEAFVFERHSEECAAFLVNNDGRRNAKVNFKKKSYKLPPKSISILPDCKTAAFNTAQVSTQYGTRLAKTRQNFDSIEQWKEYKEDIPSFDKTSLRANMLLEQMNTTKDSSDYLWYTFRFQQNSSNAHSLLTVNSLAHNLHAFVNGEFIGSAHGSHDNKSFTLQKRLPLKHGTNYVSLLSVMTGLPDGGAYLERRVAGLRSVTMQFKHELHDFTTYLSGYKVGLLGENIQLHRNHGGAKAYWSRYTTSRQPLTWYKTIFDAPLGDDPVALNLSSMGKGEAWVNGQSIGRYWVSFLDPNGNPYQTWYHIPRSFLKPSGNLLVLLEEEKGNPLGISIGTMSITKVCGLVSNYHLPPVSSWQGKNQINGNSKTKYGRRPKVQLRCPRGRTISSVLFSSFGNPSGDCETYAIGSCHSSNSRAIVEKACLGKEICSIPVSSKNFHGDPCPGIAKSLLVDAKCT</sequence>
<comment type="similarity">
    <text evidence="3 12">Belongs to the glycosyl hydrolase 35 family.</text>
</comment>
<dbReference type="SUPFAM" id="SSF51445">
    <property type="entry name" value="(Trans)glycosidases"/>
    <property type="match status" value="1"/>
</dbReference>
<dbReference type="PROSITE" id="PS50228">
    <property type="entry name" value="SUEL_LECTIN"/>
    <property type="match status" value="1"/>
</dbReference>
<proteinExistence type="inferred from homology"/>
<evidence type="ECO:0000313" key="15">
    <source>
        <dbReference type="EMBL" id="CAK7346942.1"/>
    </source>
</evidence>
<evidence type="ECO:0000256" key="7">
    <source>
        <dbReference type="ARBA" id="ARBA00022729"/>
    </source>
</evidence>
<reference evidence="15 16" key="1">
    <citation type="submission" date="2024-01" db="EMBL/GenBank/DDBJ databases">
        <authorList>
            <person name="Waweru B."/>
        </authorList>
    </citation>
    <scope>NUCLEOTIDE SEQUENCE [LARGE SCALE GENOMIC DNA]</scope>
</reference>
<dbReference type="InterPro" id="IPR025300">
    <property type="entry name" value="BetaGal_jelly_roll_dom"/>
</dbReference>
<dbReference type="PRINTS" id="PR00742">
    <property type="entry name" value="GLHYDRLASE35"/>
</dbReference>
<dbReference type="FunFam" id="2.60.120.260:FF:000050">
    <property type="entry name" value="Beta-galactosidase"/>
    <property type="match status" value="1"/>
</dbReference>
<keyword evidence="8 11" id="KW-0378">Hydrolase</keyword>
<evidence type="ECO:0000256" key="12">
    <source>
        <dbReference type="RuleBase" id="RU003679"/>
    </source>
</evidence>
<comment type="catalytic activity">
    <reaction evidence="1 11">
        <text>Hydrolysis of terminal non-reducing beta-D-galactose residues in beta-D-galactosides.</text>
        <dbReference type="EC" id="3.2.1.23"/>
    </reaction>
</comment>
<dbReference type="CDD" id="cd22842">
    <property type="entry name" value="Gal_Rha_Lectin_BGal"/>
    <property type="match status" value="1"/>
</dbReference>
<dbReference type="InterPro" id="IPR043159">
    <property type="entry name" value="Lectin_gal-bd_sf"/>
</dbReference>
<dbReference type="InterPro" id="IPR008979">
    <property type="entry name" value="Galactose-bd-like_sf"/>
</dbReference>
<dbReference type="Pfam" id="PF13364">
    <property type="entry name" value="BetaGal_ABD2"/>
    <property type="match status" value="1"/>
</dbReference>
<evidence type="ECO:0000313" key="16">
    <source>
        <dbReference type="Proteomes" id="UP001314170"/>
    </source>
</evidence>
<dbReference type="EMBL" id="CAWUPB010001173">
    <property type="protein sequence ID" value="CAK7346942.1"/>
    <property type="molecule type" value="Genomic_DNA"/>
</dbReference>
<evidence type="ECO:0000259" key="14">
    <source>
        <dbReference type="PROSITE" id="PS50228"/>
    </source>
</evidence>
<evidence type="ECO:0000256" key="10">
    <source>
        <dbReference type="ARBA" id="ARBA00023295"/>
    </source>
</evidence>
<dbReference type="InterPro" id="IPR041392">
    <property type="entry name" value="GHD"/>
</dbReference>
<evidence type="ECO:0000256" key="1">
    <source>
        <dbReference type="ARBA" id="ARBA00001412"/>
    </source>
</evidence>
<dbReference type="Gene3D" id="2.60.120.260">
    <property type="entry name" value="Galactose-binding domain-like"/>
    <property type="match status" value="2"/>
</dbReference>
<feature type="chain" id="PRO_5043393429" description="Beta-galactosidase" evidence="13">
    <location>
        <begin position="30"/>
        <end position="826"/>
    </location>
</feature>
<keyword evidence="16" id="KW-1185">Reference proteome</keyword>
<evidence type="ECO:0000256" key="9">
    <source>
        <dbReference type="ARBA" id="ARBA00023180"/>
    </source>
</evidence>
<evidence type="ECO:0000256" key="8">
    <source>
        <dbReference type="ARBA" id="ARBA00022801"/>
    </source>
</evidence>
<dbReference type="AlphaFoldDB" id="A0AAV1SA11"/>
<comment type="caution">
    <text evidence="15">The sequence shown here is derived from an EMBL/GenBank/DDBJ whole genome shotgun (WGS) entry which is preliminary data.</text>
</comment>
<keyword evidence="5" id="KW-0052">Apoplast</keyword>
<dbReference type="InterPro" id="IPR048913">
    <property type="entry name" value="BetaGal_gal-bd"/>
</dbReference>
<evidence type="ECO:0000256" key="3">
    <source>
        <dbReference type="ARBA" id="ARBA00009809"/>
    </source>
</evidence>
<comment type="subcellular location">
    <subcellularLocation>
        <location evidence="2">Secreted</location>
        <location evidence="2">Extracellular space</location>
        <location evidence="2">Apoplast</location>
    </subcellularLocation>
</comment>
<keyword evidence="10 11" id="KW-0326">Glycosidase</keyword>
<gene>
    <name evidence="15" type="ORF">DCAF_LOCUS19621</name>
</gene>
<name>A0AAV1SA11_9ROSI</name>
<dbReference type="SUPFAM" id="SSF49785">
    <property type="entry name" value="Galactose-binding domain-like"/>
    <property type="match status" value="2"/>
</dbReference>
<dbReference type="InterPro" id="IPR017853">
    <property type="entry name" value="GH"/>
</dbReference>
<accession>A0AAV1SA11</accession>
<dbReference type="Gene3D" id="3.20.20.80">
    <property type="entry name" value="Glycosidases"/>
    <property type="match status" value="1"/>
</dbReference>
<dbReference type="InterPro" id="IPR019801">
    <property type="entry name" value="Glyco_hydro_35_CS"/>
</dbReference>
<dbReference type="GO" id="GO:0004565">
    <property type="term" value="F:beta-galactosidase activity"/>
    <property type="evidence" value="ECO:0007669"/>
    <property type="project" value="UniProtKB-EC"/>
</dbReference>
<dbReference type="Pfam" id="PF01301">
    <property type="entry name" value="Glyco_hydro_35"/>
    <property type="match status" value="1"/>
</dbReference>
<keyword evidence="7 13" id="KW-0732">Signal</keyword>
<dbReference type="Gene3D" id="2.60.120.740">
    <property type="match status" value="1"/>
</dbReference>
<evidence type="ECO:0000256" key="11">
    <source>
        <dbReference type="RuleBase" id="RU000675"/>
    </source>
</evidence>
<organism evidence="15 16">
    <name type="scientific">Dovyalis caffra</name>
    <dbReference type="NCBI Taxonomy" id="77055"/>
    <lineage>
        <taxon>Eukaryota</taxon>
        <taxon>Viridiplantae</taxon>
        <taxon>Streptophyta</taxon>
        <taxon>Embryophyta</taxon>
        <taxon>Tracheophyta</taxon>
        <taxon>Spermatophyta</taxon>
        <taxon>Magnoliopsida</taxon>
        <taxon>eudicotyledons</taxon>
        <taxon>Gunneridae</taxon>
        <taxon>Pentapetalae</taxon>
        <taxon>rosids</taxon>
        <taxon>fabids</taxon>
        <taxon>Malpighiales</taxon>
        <taxon>Salicaceae</taxon>
        <taxon>Flacourtieae</taxon>
        <taxon>Dovyalis</taxon>
    </lineage>
</organism>
<dbReference type="InterPro" id="IPR031330">
    <property type="entry name" value="Gly_Hdrlase_35_cat"/>
</dbReference>
<dbReference type="Pfam" id="PF17834">
    <property type="entry name" value="GHD"/>
    <property type="match status" value="1"/>
</dbReference>
<evidence type="ECO:0000256" key="13">
    <source>
        <dbReference type="SAM" id="SignalP"/>
    </source>
</evidence>